<evidence type="ECO:0000256" key="1">
    <source>
        <dbReference type="ARBA" id="ARBA00004863"/>
    </source>
</evidence>
<feature type="chain" id="PRO_5041463221" evidence="4">
    <location>
        <begin position="21"/>
        <end position="309"/>
    </location>
</feature>
<dbReference type="Gene3D" id="3.40.190.10">
    <property type="entry name" value="Periplasmic binding protein-like II"/>
    <property type="match status" value="2"/>
</dbReference>
<dbReference type="PANTHER" id="PTHR30024:SF46">
    <property type="entry name" value="ABC TRANSPORTER, SUBSTRATE-BINDING LIPOPROTEIN"/>
    <property type="match status" value="1"/>
</dbReference>
<evidence type="ECO:0000313" key="5">
    <source>
        <dbReference type="EMBL" id="TDT69706.1"/>
    </source>
</evidence>
<dbReference type="GO" id="GO:0016829">
    <property type="term" value="F:lyase activity"/>
    <property type="evidence" value="ECO:0007669"/>
    <property type="project" value="UniProtKB-KW"/>
</dbReference>
<reference evidence="5 6" key="1">
    <citation type="submission" date="2019-03" db="EMBL/GenBank/DDBJ databases">
        <title>Genomic Encyclopedia of Type Strains, Phase IV (KMG-IV): sequencing the most valuable type-strain genomes for metagenomic binning, comparative biology and taxonomic classification.</title>
        <authorList>
            <person name="Goeker M."/>
        </authorList>
    </citation>
    <scope>NUCLEOTIDE SEQUENCE [LARGE SCALE GENOMIC DNA]</scope>
    <source>
        <strain evidence="5 6">DSM 100055</strain>
    </source>
</reference>
<proteinExistence type="predicted"/>
<feature type="signal peptide" evidence="4">
    <location>
        <begin position="1"/>
        <end position="20"/>
    </location>
</feature>
<accession>A0AA46I5F5</accession>
<name>A0AA46I5F5_9FUSO</name>
<gene>
    <name evidence="5" type="ORF">EV215_1235</name>
</gene>
<dbReference type="InterPro" id="IPR003773">
    <property type="entry name" value="Menaquinone_biosynth"/>
</dbReference>
<comment type="pathway">
    <text evidence="1">Quinol/quinone metabolism; menaquinone biosynthesis.</text>
</comment>
<dbReference type="Pfam" id="PF02621">
    <property type="entry name" value="VitK2_biosynth"/>
    <property type="match status" value="1"/>
</dbReference>
<dbReference type="AlphaFoldDB" id="A0AA46I5F5"/>
<dbReference type="GO" id="GO:0009234">
    <property type="term" value="P:menaquinone biosynthetic process"/>
    <property type="evidence" value="ECO:0007669"/>
    <property type="project" value="UniProtKB-KW"/>
</dbReference>
<keyword evidence="2" id="KW-0474">Menaquinone biosynthesis</keyword>
<dbReference type="PIRSF" id="PIRSF027386">
    <property type="entry name" value="UCP027386_ABC_sbc_TM0202"/>
    <property type="match status" value="1"/>
</dbReference>
<keyword evidence="4" id="KW-0732">Signal</keyword>
<comment type="caution">
    <text evidence="5">The sequence shown here is derived from an EMBL/GenBank/DDBJ whole genome shotgun (WGS) entry which is preliminary data.</text>
</comment>
<dbReference type="Proteomes" id="UP000294678">
    <property type="component" value="Unassembled WGS sequence"/>
</dbReference>
<dbReference type="SUPFAM" id="SSF53850">
    <property type="entry name" value="Periplasmic binding protein-like II"/>
    <property type="match status" value="1"/>
</dbReference>
<evidence type="ECO:0000313" key="6">
    <source>
        <dbReference type="Proteomes" id="UP000294678"/>
    </source>
</evidence>
<keyword evidence="6" id="KW-1185">Reference proteome</keyword>
<dbReference type="PANTHER" id="PTHR30024">
    <property type="entry name" value="ALIPHATIC SULFONATES-BINDING PROTEIN-RELATED"/>
    <property type="match status" value="1"/>
</dbReference>
<protein>
    <submittedName>
        <fullName evidence="5">NitT/TauT family transport system substrate-binding protein</fullName>
    </submittedName>
</protein>
<dbReference type="EMBL" id="SOBG01000005">
    <property type="protein sequence ID" value="TDT69706.1"/>
    <property type="molecule type" value="Genomic_DNA"/>
</dbReference>
<dbReference type="InterPro" id="IPR027024">
    <property type="entry name" value="UCP027386_ABC_sbc_TM0202"/>
</dbReference>
<sequence length="309" mass="34842">MKKYFLITLFAILITTPSFAENIKKLKIATLKGPTGMGMAKLMEDYSNDYNFDIYSAPDQLIAKIIKKEVDIAAVPANLASILYNKTKGNIKVAAINTLGILYIAENGNNISSISNLENKTIYASGKGATPEFILNYFLKKNNLKNVNVVYLLNHSDIASSLVANKIDIALIPEPFLTIAQTKNSNIRVALDLNKEWEKITNNNKLTMGVIIINKSINNNKIDEFLIRYKNSINFVNNNPDLAANLIEKHNIFTNKKIIKNSIPNSNIVFIDMNEGEKYLNDFYKILFDFNPKLIGGKIPNENFYYKNN</sequence>
<organism evidence="5 6">
    <name type="scientific">Hypnocyclicus thermotrophus</name>
    <dbReference type="NCBI Taxonomy" id="1627895"/>
    <lineage>
        <taxon>Bacteria</taxon>
        <taxon>Fusobacteriati</taxon>
        <taxon>Fusobacteriota</taxon>
        <taxon>Fusobacteriia</taxon>
        <taxon>Fusobacteriales</taxon>
        <taxon>Fusobacteriaceae</taxon>
        <taxon>Hypnocyclicus</taxon>
    </lineage>
</organism>
<evidence type="ECO:0000256" key="3">
    <source>
        <dbReference type="ARBA" id="ARBA00023239"/>
    </source>
</evidence>
<keyword evidence="3" id="KW-0456">Lyase</keyword>
<dbReference type="RefSeq" id="WP_134113121.1">
    <property type="nucleotide sequence ID" value="NZ_SOBG01000005.1"/>
</dbReference>
<evidence type="ECO:0000256" key="4">
    <source>
        <dbReference type="SAM" id="SignalP"/>
    </source>
</evidence>
<evidence type="ECO:0000256" key="2">
    <source>
        <dbReference type="ARBA" id="ARBA00022428"/>
    </source>
</evidence>